<feature type="domain" description="Ribosomal RNA small subunit methyltransferase E PUA-like" evidence="12">
    <location>
        <begin position="17"/>
        <end position="62"/>
    </location>
</feature>
<keyword evidence="3 10" id="KW-0963">Cytoplasm</keyword>
<dbReference type="NCBIfam" id="NF008695">
    <property type="entry name" value="PRK11713.3-3"/>
    <property type="match status" value="1"/>
</dbReference>
<dbReference type="EMBL" id="VWSJ01000001">
    <property type="protein sequence ID" value="MSN95702.1"/>
    <property type="molecule type" value="Genomic_DNA"/>
</dbReference>
<feature type="domain" description="Ribosomal RNA small subunit methyltransferase E methyltransferase" evidence="11">
    <location>
        <begin position="75"/>
        <end position="215"/>
    </location>
</feature>
<dbReference type="CDD" id="cd18084">
    <property type="entry name" value="RsmE-like"/>
    <property type="match status" value="1"/>
</dbReference>
<evidence type="ECO:0000256" key="2">
    <source>
        <dbReference type="ARBA" id="ARBA00005528"/>
    </source>
</evidence>
<dbReference type="EC" id="2.1.1.193" evidence="10"/>
<keyword evidence="5 10" id="KW-0489">Methyltransferase</keyword>
<comment type="catalytic activity">
    <reaction evidence="9 10">
        <text>uridine(1498) in 16S rRNA + S-adenosyl-L-methionine = N(3)-methyluridine(1498) in 16S rRNA + S-adenosyl-L-homocysteine + H(+)</text>
        <dbReference type="Rhea" id="RHEA:42920"/>
        <dbReference type="Rhea" id="RHEA-COMP:10283"/>
        <dbReference type="Rhea" id="RHEA-COMP:10284"/>
        <dbReference type="ChEBI" id="CHEBI:15378"/>
        <dbReference type="ChEBI" id="CHEBI:57856"/>
        <dbReference type="ChEBI" id="CHEBI:59789"/>
        <dbReference type="ChEBI" id="CHEBI:65315"/>
        <dbReference type="ChEBI" id="CHEBI:74502"/>
        <dbReference type="EC" id="2.1.1.193"/>
    </reaction>
</comment>
<evidence type="ECO:0000259" key="12">
    <source>
        <dbReference type="Pfam" id="PF20260"/>
    </source>
</evidence>
<dbReference type="InterPro" id="IPR046886">
    <property type="entry name" value="RsmE_MTase_dom"/>
</dbReference>
<dbReference type="Gene3D" id="3.40.1280.10">
    <property type="match status" value="1"/>
</dbReference>
<dbReference type="PIRSF" id="PIRSF015601">
    <property type="entry name" value="MTase_slr0722"/>
    <property type="match status" value="1"/>
</dbReference>
<dbReference type="InterPro" id="IPR046887">
    <property type="entry name" value="RsmE_PUA-like"/>
</dbReference>
<dbReference type="NCBIfam" id="TIGR00046">
    <property type="entry name" value="RsmE family RNA methyltransferase"/>
    <property type="match status" value="1"/>
</dbReference>
<dbReference type="InterPro" id="IPR029026">
    <property type="entry name" value="tRNA_m1G_MTases_N"/>
</dbReference>
<name>A0A6L5WH44_9BACT</name>
<dbReference type="Proteomes" id="UP000476338">
    <property type="component" value="Unassembled WGS sequence"/>
</dbReference>
<evidence type="ECO:0000256" key="5">
    <source>
        <dbReference type="ARBA" id="ARBA00022603"/>
    </source>
</evidence>
<dbReference type="Pfam" id="PF20260">
    <property type="entry name" value="PUA_4"/>
    <property type="match status" value="1"/>
</dbReference>
<dbReference type="InterPro" id="IPR029028">
    <property type="entry name" value="Alpha/beta_knot_MTases"/>
</dbReference>
<evidence type="ECO:0000256" key="3">
    <source>
        <dbReference type="ARBA" id="ARBA00022490"/>
    </source>
</evidence>
<keyword evidence="6 10" id="KW-0808">Transferase</keyword>
<protein>
    <recommendedName>
        <fullName evidence="10">Ribosomal RNA small subunit methyltransferase E</fullName>
        <ecNumber evidence="10">2.1.1.193</ecNumber>
    </recommendedName>
</protein>
<comment type="caution">
    <text evidence="13">The sequence shown here is derived from an EMBL/GenBank/DDBJ whole genome shotgun (WGS) entry which is preliminary data.</text>
</comment>
<reference evidence="13 14" key="2">
    <citation type="submission" date="2020-03" db="EMBL/GenBank/DDBJ databases">
        <title>Campylobacter portucalensis sp. nov., a new species of Campylobacter isolated from the reproductive tract of bulls.</title>
        <authorList>
            <person name="Silva M.F."/>
            <person name="Pereira G."/>
            <person name="Carneiro C."/>
            <person name="Hemphill A."/>
            <person name="Mateus L."/>
            <person name="Lopes-Da-Costa L."/>
            <person name="Silva E."/>
        </authorList>
    </citation>
    <scope>NUCLEOTIDE SEQUENCE [LARGE SCALE GENOMIC DNA]</scope>
    <source>
        <strain evidence="13 14">FMV-PI01</strain>
    </source>
</reference>
<keyword evidence="14" id="KW-1185">Reference proteome</keyword>
<evidence type="ECO:0000256" key="8">
    <source>
        <dbReference type="ARBA" id="ARBA00025699"/>
    </source>
</evidence>
<organism evidence="13 14">
    <name type="scientific">Campylobacter portucalensis</name>
    <dbReference type="NCBI Taxonomy" id="2608384"/>
    <lineage>
        <taxon>Bacteria</taxon>
        <taxon>Pseudomonadati</taxon>
        <taxon>Campylobacterota</taxon>
        <taxon>Epsilonproteobacteria</taxon>
        <taxon>Campylobacterales</taxon>
        <taxon>Campylobacteraceae</taxon>
        <taxon>Campylobacter</taxon>
    </lineage>
</organism>
<evidence type="ECO:0000256" key="1">
    <source>
        <dbReference type="ARBA" id="ARBA00004496"/>
    </source>
</evidence>
<evidence type="ECO:0000313" key="13">
    <source>
        <dbReference type="EMBL" id="MSN95702.1"/>
    </source>
</evidence>
<dbReference type="PANTHER" id="PTHR30027:SF3">
    <property type="entry name" value="16S RRNA (URACIL(1498)-N(3))-METHYLTRANSFERASE"/>
    <property type="match status" value="1"/>
</dbReference>
<dbReference type="PANTHER" id="PTHR30027">
    <property type="entry name" value="RIBOSOMAL RNA SMALL SUBUNIT METHYLTRANSFERASE E"/>
    <property type="match status" value="1"/>
</dbReference>
<comment type="subcellular location">
    <subcellularLocation>
        <location evidence="1 10">Cytoplasm</location>
    </subcellularLocation>
</comment>
<dbReference type="SUPFAM" id="SSF75217">
    <property type="entry name" value="alpha/beta knot"/>
    <property type="match status" value="1"/>
</dbReference>
<reference evidence="13 14" key="1">
    <citation type="submission" date="2019-09" db="EMBL/GenBank/DDBJ databases">
        <authorList>
            <person name="Silva M."/>
            <person name="Pereira G."/>
            <person name="Lopes-Da-Costa L."/>
            <person name="Silva E."/>
        </authorList>
    </citation>
    <scope>NUCLEOTIDE SEQUENCE [LARGE SCALE GENOMIC DNA]</scope>
    <source>
        <strain evidence="13 14">FMV-PI01</strain>
    </source>
</reference>
<evidence type="ECO:0000259" key="11">
    <source>
        <dbReference type="Pfam" id="PF04452"/>
    </source>
</evidence>
<keyword evidence="4 10" id="KW-0698">rRNA processing</keyword>
<keyword evidence="7 10" id="KW-0949">S-adenosyl-L-methionine</keyword>
<dbReference type="GO" id="GO:0070042">
    <property type="term" value="F:rRNA (uridine-N3-)-methyltransferase activity"/>
    <property type="evidence" value="ECO:0007669"/>
    <property type="project" value="TreeGrafter"/>
</dbReference>
<evidence type="ECO:0000256" key="7">
    <source>
        <dbReference type="ARBA" id="ARBA00022691"/>
    </source>
</evidence>
<evidence type="ECO:0000256" key="4">
    <source>
        <dbReference type="ARBA" id="ARBA00022552"/>
    </source>
</evidence>
<dbReference type="AlphaFoldDB" id="A0A6L5WH44"/>
<evidence type="ECO:0000256" key="9">
    <source>
        <dbReference type="ARBA" id="ARBA00047944"/>
    </source>
</evidence>
<sequence>MVFLYSKFSGDEIIGVNESQFKHLKARRLNLGDRIDVRNLKDGYNYIYEIKKIDRKKAFLELVFKHSVEKIDHFLTLAWAVVDPNVIEKTLPYLNEMGVGKLILVYSDFSQRNFKFDTDRMERILISSSQQCGRNSVMETEIFNDIDQFISKYNNVALIDFDGEKFKKPAFDEIFFIGPEGGFSDREKQKFRKKYALNLPYILRSNTAILSVASKVLL</sequence>
<dbReference type="RefSeq" id="WP_154569973.1">
    <property type="nucleotide sequence ID" value="NZ_VWSJ01000001.1"/>
</dbReference>
<comment type="similarity">
    <text evidence="2 10">Belongs to the RNA methyltransferase RsmE family.</text>
</comment>
<dbReference type="GO" id="GO:0005737">
    <property type="term" value="C:cytoplasm"/>
    <property type="evidence" value="ECO:0007669"/>
    <property type="project" value="UniProtKB-SubCell"/>
</dbReference>
<dbReference type="GO" id="GO:0070475">
    <property type="term" value="P:rRNA base methylation"/>
    <property type="evidence" value="ECO:0007669"/>
    <property type="project" value="TreeGrafter"/>
</dbReference>
<dbReference type="Pfam" id="PF04452">
    <property type="entry name" value="Methyltrans_RNA"/>
    <property type="match status" value="1"/>
</dbReference>
<gene>
    <name evidence="13" type="ORF">F1B92_00555</name>
</gene>
<evidence type="ECO:0000313" key="14">
    <source>
        <dbReference type="Proteomes" id="UP000476338"/>
    </source>
</evidence>
<accession>A0A6L5WH44</accession>
<dbReference type="InterPro" id="IPR006700">
    <property type="entry name" value="RsmE"/>
</dbReference>
<evidence type="ECO:0000256" key="6">
    <source>
        <dbReference type="ARBA" id="ARBA00022679"/>
    </source>
</evidence>
<evidence type="ECO:0000256" key="10">
    <source>
        <dbReference type="PIRNR" id="PIRNR015601"/>
    </source>
</evidence>
<comment type="function">
    <text evidence="8 10">Specifically methylates the N3 position of the uracil ring of uridine 1498 (m3U1498) in 16S rRNA. Acts on the fully assembled 30S ribosomal subunit.</text>
</comment>
<proteinExistence type="inferred from homology"/>